<keyword evidence="9" id="KW-1185">Reference proteome</keyword>
<dbReference type="PRINTS" id="PR00724">
    <property type="entry name" value="CRBOXYPTASEC"/>
</dbReference>
<dbReference type="GO" id="GO:0004185">
    <property type="term" value="F:serine-type carboxypeptidase activity"/>
    <property type="evidence" value="ECO:0007669"/>
    <property type="project" value="UniProtKB-UniRule"/>
</dbReference>
<dbReference type="PANTHER" id="PTHR11802:SF472">
    <property type="entry name" value="SERINE CARBOXYPEPTIDASE CPVL-RELATED"/>
    <property type="match status" value="1"/>
</dbReference>
<dbReference type="AlphaFoldDB" id="A0A9P0EC73"/>
<proteinExistence type="inferred from homology"/>
<dbReference type="EMBL" id="OV725077">
    <property type="protein sequence ID" value="CAH1392269.1"/>
    <property type="molecule type" value="Genomic_DNA"/>
</dbReference>
<dbReference type="InterPro" id="IPR033124">
    <property type="entry name" value="Ser_caboxypep_his_AS"/>
</dbReference>
<dbReference type="Proteomes" id="UP001152798">
    <property type="component" value="Chromosome 1"/>
</dbReference>
<dbReference type="InterPro" id="IPR029058">
    <property type="entry name" value="AB_hydrolase_fold"/>
</dbReference>
<evidence type="ECO:0000256" key="6">
    <source>
        <dbReference type="ARBA" id="ARBA00023180"/>
    </source>
</evidence>
<evidence type="ECO:0000256" key="5">
    <source>
        <dbReference type="ARBA" id="ARBA00022801"/>
    </source>
</evidence>
<sequence>MNRWSVLLTFLCSISGYVSYALLNPYPEIRSTPFNGDAGEPLFLTPYIEGGKIQEGQAAAEVKLPGTNVISYSGYLTVNKTFNSNLFFWFFPSEKDPKNAPVVLWLQGGPGGSSLFGLFCENGPFFVDKNITLKERQYSWSRLFNVIYIDNPVGTGFSFTDNDAGYATDQVKVGNDLYSALLQFFQLFPHLQKNEFYISGESYAGKFVPAIGYTIHNNNKINKQNINLKGLAIGNGFTDPENMMVYSDFLFQLGLVDSNTRDMFKQKEAKTVEHIKQQRYSEALGTYLEIFGSLSPGINAYNYVQIGSFIPREFLVYLQTGVVRKSIHVGSRIYHNDSKVKKFLSHDIMRSVKPWVEVLLDHYRVMFYNGQLDISVAYPLTANFLPKLNWTGSEEYRTAPRKEWKVEGELAGFYKISKGLTEVLVRNAGHMVPMDQPNFGGYVSYVLLNPYPKIPSVPFNGNAGKPLFLTPYIEGGRIQAGQEAGKVKLPGTNVTSYSGYLTVNKNFNSNLFFWYFPSEADLKNAPVVLWLQGGPGGSSLFGLFCENGPFFVDKNLTLKERQYSWSRLFNLFPYLQKNEFYISGESYAGKFVPAIGYTIHNNNKINKHNINLKGLAIGNGFTDPENMMVYSDFLFQLGLVDSNTRDMFKQKEAKTVEHIKLQRYSAALGTYLDIFGSLSPDINAYNYVQIGFFIPREFIVYLQTDVVRKSIHVGSRIYHNESKVKKFLRNDIMRSVKPWVEVLLDHYRVMFYNGQLDISVAYPLTANFLPKLNWTGSEDYRTAPRKDWKADGELAGFYKKAKTLTEVLVRDAGHIVPMDQPKCAFDLITRFIYNKFK</sequence>
<dbReference type="FunFam" id="3.40.50.1820:FF:000096">
    <property type="entry name" value="Carboxypeptidase vitellogenic-like"/>
    <property type="match status" value="1"/>
</dbReference>
<dbReference type="PROSITE" id="PS00131">
    <property type="entry name" value="CARBOXYPEPT_SER_SER"/>
    <property type="match status" value="2"/>
</dbReference>
<accession>A0A9P0EC73</accession>
<dbReference type="GO" id="GO:0006508">
    <property type="term" value="P:proteolysis"/>
    <property type="evidence" value="ECO:0007669"/>
    <property type="project" value="UniProtKB-KW"/>
</dbReference>
<feature type="chain" id="PRO_5040530101" description="Carboxypeptidase" evidence="7">
    <location>
        <begin position="21"/>
        <end position="837"/>
    </location>
</feature>
<dbReference type="Gene3D" id="3.40.50.1820">
    <property type="entry name" value="alpha/beta hydrolase"/>
    <property type="match status" value="3"/>
</dbReference>
<keyword evidence="3 7" id="KW-0645">Protease</keyword>
<dbReference type="InterPro" id="IPR018202">
    <property type="entry name" value="Ser_caboxypep_ser_AS"/>
</dbReference>
<keyword evidence="4 7" id="KW-0732">Signal</keyword>
<dbReference type="PROSITE" id="PS00560">
    <property type="entry name" value="CARBOXYPEPT_SER_HIS"/>
    <property type="match status" value="2"/>
</dbReference>
<evidence type="ECO:0000256" key="7">
    <source>
        <dbReference type="RuleBase" id="RU361156"/>
    </source>
</evidence>
<evidence type="ECO:0000313" key="8">
    <source>
        <dbReference type="EMBL" id="CAH1392269.1"/>
    </source>
</evidence>
<keyword evidence="6" id="KW-0325">Glycoprotein</keyword>
<gene>
    <name evidence="8" type="ORF">NEZAVI_LOCUS3123</name>
</gene>
<dbReference type="Pfam" id="PF00450">
    <property type="entry name" value="Peptidase_S10"/>
    <property type="match status" value="2"/>
</dbReference>
<dbReference type="InterPro" id="IPR001563">
    <property type="entry name" value="Peptidase_S10"/>
</dbReference>
<dbReference type="PANTHER" id="PTHR11802">
    <property type="entry name" value="SERINE PROTEASE FAMILY S10 SERINE CARBOXYPEPTIDASE"/>
    <property type="match status" value="1"/>
</dbReference>
<evidence type="ECO:0000313" key="9">
    <source>
        <dbReference type="Proteomes" id="UP001152798"/>
    </source>
</evidence>
<comment type="similarity">
    <text evidence="1 7">Belongs to the peptidase S10 family.</text>
</comment>
<organism evidence="8 9">
    <name type="scientific">Nezara viridula</name>
    <name type="common">Southern green stink bug</name>
    <name type="synonym">Cimex viridulus</name>
    <dbReference type="NCBI Taxonomy" id="85310"/>
    <lineage>
        <taxon>Eukaryota</taxon>
        <taxon>Metazoa</taxon>
        <taxon>Ecdysozoa</taxon>
        <taxon>Arthropoda</taxon>
        <taxon>Hexapoda</taxon>
        <taxon>Insecta</taxon>
        <taxon>Pterygota</taxon>
        <taxon>Neoptera</taxon>
        <taxon>Paraneoptera</taxon>
        <taxon>Hemiptera</taxon>
        <taxon>Heteroptera</taxon>
        <taxon>Panheteroptera</taxon>
        <taxon>Pentatomomorpha</taxon>
        <taxon>Pentatomoidea</taxon>
        <taxon>Pentatomidae</taxon>
        <taxon>Pentatominae</taxon>
        <taxon>Nezara</taxon>
    </lineage>
</organism>
<evidence type="ECO:0000256" key="2">
    <source>
        <dbReference type="ARBA" id="ARBA00022645"/>
    </source>
</evidence>
<feature type="signal peptide" evidence="7">
    <location>
        <begin position="1"/>
        <end position="20"/>
    </location>
</feature>
<name>A0A9P0EC73_NEZVI</name>
<reference evidence="8" key="1">
    <citation type="submission" date="2022-01" db="EMBL/GenBank/DDBJ databases">
        <authorList>
            <person name="King R."/>
        </authorList>
    </citation>
    <scope>NUCLEOTIDE SEQUENCE</scope>
</reference>
<evidence type="ECO:0000256" key="3">
    <source>
        <dbReference type="ARBA" id="ARBA00022670"/>
    </source>
</evidence>
<protein>
    <recommendedName>
        <fullName evidence="7">Carboxypeptidase</fullName>
        <ecNumber evidence="7">3.4.16.-</ecNumber>
    </recommendedName>
</protein>
<dbReference type="OrthoDB" id="443318at2759"/>
<dbReference type="SUPFAM" id="SSF53474">
    <property type="entry name" value="alpha/beta-Hydrolases"/>
    <property type="match status" value="2"/>
</dbReference>
<dbReference type="EC" id="3.4.16.-" evidence="7"/>
<evidence type="ECO:0000256" key="1">
    <source>
        <dbReference type="ARBA" id="ARBA00009431"/>
    </source>
</evidence>
<keyword evidence="2 7" id="KW-0121">Carboxypeptidase</keyword>
<evidence type="ECO:0000256" key="4">
    <source>
        <dbReference type="ARBA" id="ARBA00022729"/>
    </source>
</evidence>
<keyword evidence="5 7" id="KW-0378">Hydrolase</keyword>